<dbReference type="SUPFAM" id="SSF90123">
    <property type="entry name" value="ABC transporter transmembrane region"/>
    <property type="match status" value="1"/>
</dbReference>
<protein>
    <submittedName>
        <fullName evidence="10">ABC transporter ATP-binding protein</fullName>
    </submittedName>
</protein>
<dbReference type="PANTHER" id="PTHR43394">
    <property type="entry name" value="ATP-DEPENDENT PERMEASE MDL1, MITOCHONDRIAL"/>
    <property type="match status" value="1"/>
</dbReference>
<evidence type="ECO:0000256" key="5">
    <source>
        <dbReference type="ARBA" id="ARBA00022989"/>
    </source>
</evidence>
<dbReference type="CDD" id="cd18552">
    <property type="entry name" value="ABC_6TM_MsbA_like"/>
    <property type="match status" value="1"/>
</dbReference>
<feature type="transmembrane region" description="Helical" evidence="7">
    <location>
        <begin position="220"/>
        <end position="241"/>
    </location>
</feature>
<proteinExistence type="predicted"/>
<dbReference type="Pfam" id="PF00664">
    <property type="entry name" value="ABC_membrane"/>
    <property type="match status" value="1"/>
</dbReference>
<dbReference type="SMART" id="SM00382">
    <property type="entry name" value="AAA"/>
    <property type="match status" value="1"/>
</dbReference>
<keyword evidence="3" id="KW-0547">Nucleotide-binding</keyword>
<feature type="transmembrane region" description="Helical" evidence="7">
    <location>
        <begin position="138"/>
        <end position="156"/>
    </location>
</feature>
<dbReference type="Proteomes" id="UP000317155">
    <property type="component" value="Unassembled WGS sequence"/>
</dbReference>
<dbReference type="GO" id="GO:0015421">
    <property type="term" value="F:ABC-type oligopeptide transporter activity"/>
    <property type="evidence" value="ECO:0007669"/>
    <property type="project" value="TreeGrafter"/>
</dbReference>
<feature type="domain" description="ABC transporter" evidence="8">
    <location>
        <begin position="314"/>
        <end position="547"/>
    </location>
</feature>
<feature type="domain" description="ABC transmembrane type-1" evidence="9">
    <location>
        <begin position="1"/>
        <end position="280"/>
    </location>
</feature>
<evidence type="ECO:0000256" key="3">
    <source>
        <dbReference type="ARBA" id="ARBA00022741"/>
    </source>
</evidence>
<dbReference type="InterPro" id="IPR027417">
    <property type="entry name" value="P-loop_NTPase"/>
</dbReference>
<dbReference type="InterPro" id="IPR017871">
    <property type="entry name" value="ABC_transporter-like_CS"/>
</dbReference>
<dbReference type="FunFam" id="3.40.50.300:FF:000218">
    <property type="entry name" value="Multidrug ABC transporter ATP-binding protein"/>
    <property type="match status" value="1"/>
</dbReference>
<dbReference type="InterPro" id="IPR003439">
    <property type="entry name" value="ABC_transporter-like_ATP-bd"/>
</dbReference>
<gene>
    <name evidence="10" type="ORF">FL622_06115</name>
</gene>
<keyword evidence="5 7" id="KW-1133">Transmembrane helix</keyword>
<evidence type="ECO:0000259" key="9">
    <source>
        <dbReference type="PROSITE" id="PS50929"/>
    </source>
</evidence>
<dbReference type="SUPFAM" id="SSF52540">
    <property type="entry name" value="P-loop containing nucleoside triphosphate hydrolases"/>
    <property type="match status" value="1"/>
</dbReference>
<dbReference type="InterPro" id="IPR039421">
    <property type="entry name" value="Type_1_exporter"/>
</dbReference>
<dbReference type="GO" id="GO:0005524">
    <property type="term" value="F:ATP binding"/>
    <property type="evidence" value="ECO:0007669"/>
    <property type="project" value="UniProtKB-KW"/>
</dbReference>
<reference evidence="10 11" key="1">
    <citation type="submission" date="2019-07" db="EMBL/GenBank/DDBJ databases">
        <title>Insights of Desulfuromonas acetexigens electromicrobiology.</title>
        <authorList>
            <person name="Katuri K."/>
            <person name="Sapireddy V."/>
            <person name="Shaw D.R."/>
            <person name="Saikaly P."/>
        </authorList>
    </citation>
    <scope>NUCLEOTIDE SEQUENCE [LARGE SCALE GENOMIC DNA]</scope>
    <source>
        <strain evidence="10 11">2873</strain>
    </source>
</reference>
<keyword evidence="6 7" id="KW-0472">Membrane</keyword>
<accession>A0A550JHZ9</accession>
<evidence type="ECO:0000256" key="1">
    <source>
        <dbReference type="ARBA" id="ARBA00004651"/>
    </source>
</evidence>
<dbReference type="PROSITE" id="PS50929">
    <property type="entry name" value="ABC_TM1F"/>
    <property type="match status" value="1"/>
</dbReference>
<dbReference type="InterPro" id="IPR003593">
    <property type="entry name" value="AAA+_ATPase"/>
</dbReference>
<dbReference type="EMBL" id="VJVV01000003">
    <property type="protein sequence ID" value="TRO82824.1"/>
    <property type="molecule type" value="Genomic_DNA"/>
</dbReference>
<evidence type="ECO:0000259" key="8">
    <source>
        <dbReference type="PROSITE" id="PS50893"/>
    </source>
</evidence>
<dbReference type="Gene3D" id="3.40.50.300">
    <property type="entry name" value="P-loop containing nucleotide triphosphate hydrolases"/>
    <property type="match status" value="1"/>
</dbReference>
<dbReference type="OrthoDB" id="5480201at2"/>
<dbReference type="PROSITE" id="PS00211">
    <property type="entry name" value="ABC_TRANSPORTER_1"/>
    <property type="match status" value="1"/>
</dbReference>
<comment type="subcellular location">
    <subcellularLocation>
        <location evidence="1">Cell membrane</location>
        <topology evidence="1">Multi-pass membrane protein</topology>
    </subcellularLocation>
</comment>
<keyword evidence="4 10" id="KW-0067">ATP-binding</keyword>
<dbReference type="PROSITE" id="PS50893">
    <property type="entry name" value="ABC_TRANSPORTER_2"/>
    <property type="match status" value="1"/>
</dbReference>
<dbReference type="AlphaFoldDB" id="A0A550JHZ9"/>
<dbReference type="Pfam" id="PF00005">
    <property type="entry name" value="ABC_tran"/>
    <property type="match status" value="1"/>
</dbReference>
<organism evidence="10 11">
    <name type="scientific">Trichloromonas acetexigens</name>
    <dbReference type="NCBI Taxonomy" id="38815"/>
    <lineage>
        <taxon>Bacteria</taxon>
        <taxon>Pseudomonadati</taxon>
        <taxon>Thermodesulfobacteriota</taxon>
        <taxon>Desulfuromonadia</taxon>
        <taxon>Desulfuromonadales</taxon>
        <taxon>Trichloromonadaceae</taxon>
        <taxon>Trichloromonas</taxon>
    </lineage>
</organism>
<dbReference type="GO" id="GO:0005886">
    <property type="term" value="C:plasma membrane"/>
    <property type="evidence" value="ECO:0007669"/>
    <property type="project" value="UniProtKB-SubCell"/>
</dbReference>
<dbReference type="GO" id="GO:0016887">
    <property type="term" value="F:ATP hydrolysis activity"/>
    <property type="evidence" value="ECO:0007669"/>
    <property type="project" value="InterPro"/>
</dbReference>
<keyword evidence="11" id="KW-1185">Reference proteome</keyword>
<dbReference type="InterPro" id="IPR036640">
    <property type="entry name" value="ABC1_TM_sf"/>
</dbReference>
<sequence>MVASLGVAGSDVALAKLVEPFIDQVIGARDYALVNLAPFIVIGLAVIKGGSRYVQEYYIKTAGLLVVQDIRNDLYQHSLSLSLGFYSRSSTGSLMSCVLNDVGILQRSAADVLVEIVREGSTLIGLTALAFYQDWRLALLAFSVLPLSVVPATVIGRRIKDNTRKSQGAMGNLTGVLQESFSGVKVIKAFGSEKVEEKRFYDENLRFYHFMRKALKYDSASAPMIEILAAFGVAAVVWYGLHRVLSGETSQGELLSFVAAIGMMYGPLKKLTKINNNVQRAVGAAERVFDVLDEKVEIKDAPDAVDLGRARGEVVFDHVDFAYGDEPVLKDFSVTASPGEVVAIVGPSGAGKSTLVGLLARFYDPRAGRILIDGIDLRRLSQKSLKANIAYVDQETFLFNRSIAENIRYGRPEATDAEVAYASRMAFAEDFIGQAPDGYRTEIGDRGARLSGGQRQRICIARALLKDAPILILDEATSALDTESEAMVQKALLNLMENRTTFVIAHRLSTVMHADKIVVMADGEIQQVGTHAELLRQGGLYKRLYDMQFQEQPEP</sequence>
<evidence type="ECO:0000256" key="6">
    <source>
        <dbReference type="ARBA" id="ARBA00023136"/>
    </source>
</evidence>
<evidence type="ECO:0000256" key="4">
    <source>
        <dbReference type="ARBA" id="ARBA00022840"/>
    </source>
</evidence>
<keyword evidence="2 7" id="KW-0812">Transmembrane</keyword>
<evidence type="ECO:0000313" key="11">
    <source>
        <dbReference type="Proteomes" id="UP000317155"/>
    </source>
</evidence>
<dbReference type="Gene3D" id="1.20.1560.10">
    <property type="entry name" value="ABC transporter type 1, transmembrane domain"/>
    <property type="match status" value="1"/>
</dbReference>
<evidence type="ECO:0000313" key="10">
    <source>
        <dbReference type="EMBL" id="TRO82824.1"/>
    </source>
</evidence>
<comment type="caution">
    <text evidence="10">The sequence shown here is derived from an EMBL/GenBank/DDBJ whole genome shotgun (WGS) entry which is preliminary data.</text>
</comment>
<evidence type="ECO:0000256" key="2">
    <source>
        <dbReference type="ARBA" id="ARBA00022692"/>
    </source>
</evidence>
<dbReference type="InterPro" id="IPR011527">
    <property type="entry name" value="ABC1_TM_dom"/>
</dbReference>
<dbReference type="PANTHER" id="PTHR43394:SF1">
    <property type="entry name" value="ATP-BINDING CASSETTE SUB-FAMILY B MEMBER 10, MITOCHONDRIAL"/>
    <property type="match status" value="1"/>
</dbReference>
<evidence type="ECO:0000256" key="7">
    <source>
        <dbReference type="SAM" id="Phobius"/>
    </source>
</evidence>
<name>A0A550JHZ9_9BACT</name>